<evidence type="ECO:0000256" key="7">
    <source>
        <dbReference type="ARBA" id="ARBA00023002"/>
    </source>
</evidence>
<dbReference type="Pfam" id="PF08240">
    <property type="entry name" value="ADH_N"/>
    <property type="match status" value="1"/>
</dbReference>
<dbReference type="SUPFAM" id="SSF50129">
    <property type="entry name" value="GroES-like"/>
    <property type="match status" value="1"/>
</dbReference>
<evidence type="ECO:0000313" key="14">
    <source>
        <dbReference type="EMBL" id="KAJ1906977.1"/>
    </source>
</evidence>
<dbReference type="Proteomes" id="UP001150569">
    <property type="component" value="Unassembled WGS sequence"/>
</dbReference>
<feature type="domain" description="Enoyl reductase (ER)" evidence="13">
    <location>
        <begin position="60"/>
        <end position="319"/>
    </location>
</feature>
<keyword evidence="10" id="KW-0275">Fatty acid biosynthesis</keyword>
<evidence type="ECO:0000256" key="5">
    <source>
        <dbReference type="ARBA" id="ARBA00022857"/>
    </source>
</evidence>
<sequence>MLHYLRFTSAYGFRPVSHSVSVSAVGRPTLLPWWSTRRYQTTTDPTALPNKAAVFQDYGRPVDVLQVVDRPVTNFGPDKLLLKILAAPINPADINQIEGVYPVKPTFDPLHGAVAGNECVAEIVAVGDRVTCAGRYRVGDWVIPLTRTFVDPTTVYPFAHHDVPLYGAASLAVNPSTAYRMLRDFTTLSQGDYVIQSAANSAVGQAVIQLCRAWGYRTVNVIRGDRPDLDATVAYLKSLGADLVLTTNQLSTAEIRAHLKSLDAPIRLGLDCTAGRVSTELARALGPGAPLVMYGGMSRQPLTFPVSLFIFRDLQVRGFWMTRWYQGQALSKSSTMREAMWDELLSLL</sequence>
<dbReference type="SUPFAM" id="SSF51735">
    <property type="entry name" value="NAD(P)-binding Rossmann-fold domains"/>
    <property type="match status" value="1"/>
</dbReference>
<dbReference type="InterPro" id="IPR036291">
    <property type="entry name" value="NAD(P)-bd_dom_sf"/>
</dbReference>
<dbReference type="PANTHER" id="PTHR43981:SF2">
    <property type="entry name" value="ENOYL-[ACYL-CARRIER-PROTEIN] REDUCTASE, MITOCHONDRIAL"/>
    <property type="match status" value="1"/>
</dbReference>
<dbReference type="Pfam" id="PF00107">
    <property type="entry name" value="ADH_zinc_N"/>
    <property type="match status" value="1"/>
</dbReference>
<evidence type="ECO:0000256" key="4">
    <source>
        <dbReference type="ARBA" id="ARBA00022832"/>
    </source>
</evidence>
<dbReference type="CDD" id="cd08290">
    <property type="entry name" value="ETR"/>
    <property type="match status" value="1"/>
</dbReference>
<dbReference type="Gene3D" id="3.40.50.720">
    <property type="entry name" value="NAD(P)-binding Rossmann-like Domain"/>
    <property type="match status" value="1"/>
</dbReference>
<evidence type="ECO:0000256" key="3">
    <source>
        <dbReference type="ARBA" id="ARBA00022516"/>
    </source>
</evidence>
<dbReference type="SMART" id="SM00829">
    <property type="entry name" value="PKS_ER"/>
    <property type="match status" value="1"/>
</dbReference>
<dbReference type="EC" id="1.3.1.104" evidence="11"/>
<keyword evidence="7 14" id="KW-0560">Oxidoreductase</keyword>
<keyword evidence="4" id="KW-0276">Fatty acid metabolism</keyword>
<gene>
    <name evidence="14" type="primary">ETR1</name>
    <name evidence="14" type="ORF">IWQ60_011961</name>
</gene>
<feature type="non-terminal residue" evidence="14">
    <location>
        <position position="348"/>
    </location>
</feature>
<evidence type="ECO:0000256" key="1">
    <source>
        <dbReference type="ARBA" id="ARBA00004173"/>
    </source>
</evidence>
<dbReference type="EMBL" id="JANBPT010001523">
    <property type="protein sequence ID" value="KAJ1906977.1"/>
    <property type="molecule type" value="Genomic_DNA"/>
</dbReference>
<keyword evidence="6" id="KW-0809">Transit peptide</keyword>
<evidence type="ECO:0000256" key="11">
    <source>
        <dbReference type="ARBA" id="ARBA00038963"/>
    </source>
</evidence>
<dbReference type="GO" id="GO:0141148">
    <property type="term" value="F:enoyl-[acyl-carrier-protein] reductase (NADPH) activity"/>
    <property type="evidence" value="ECO:0007669"/>
    <property type="project" value="UniProtKB-EC"/>
</dbReference>
<evidence type="ECO:0000256" key="12">
    <source>
        <dbReference type="ARBA" id="ARBA00048843"/>
    </source>
</evidence>
<dbReference type="GO" id="GO:0006633">
    <property type="term" value="P:fatty acid biosynthetic process"/>
    <property type="evidence" value="ECO:0007669"/>
    <property type="project" value="UniProtKB-KW"/>
</dbReference>
<dbReference type="FunFam" id="3.40.50.720:FF:000112">
    <property type="entry name" value="Enoyl-[acyl-carrier-protein] reductase 1, mitochondrial"/>
    <property type="match status" value="1"/>
</dbReference>
<dbReference type="PANTHER" id="PTHR43981">
    <property type="entry name" value="ENOYL-[ACYL-CARRIER-PROTEIN] REDUCTASE, MITOCHONDRIAL"/>
    <property type="match status" value="1"/>
</dbReference>
<evidence type="ECO:0000256" key="8">
    <source>
        <dbReference type="ARBA" id="ARBA00023098"/>
    </source>
</evidence>
<proteinExistence type="inferred from homology"/>
<dbReference type="InterPro" id="IPR020843">
    <property type="entry name" value="ER"/>
</dbReference>
<dbReference type="InterPro" id="IPR011032">
    <property type="entry name" value="GroES-like_sf"/>
</dbReference>
<comment type="catalytic activity">
    <reaction evidence="12">
        <text>a 2,3-saturated acyl-[ACP] + NADP(+) = a (2E)-enoyl-[ACP] + NADPH + H(+)</text>
        <dbReference type="Rhea" id="RHEA:22564"/>
        <dbReference type="Rhea" id="RHEA-COMP:9925"/>
        <dbReference type="Rhea" id="RHEA-COMP:9926"/>
        <dbReference type="ChEBI" id="CHEBI:15378"/>
        <dbReference type="ChEBI" id="CHEBI:57783"/>
        <dbReference type="ChEBI" id="CHEBI:58349"/>
        <dbReference type="ChEBI" id="CHEBI:78784"/>
        <dbReference type="ChEBI" id="CHEBI:78785"/>
        <dbReference type="EC" id="1.3.1.104"/>
    </reaction>
</comment>
<reference evidence="14" key="1">
    <citation type="submission" date="2022-07" db="EMBL/GenBank/DDBJ databases">
        <title>Phylogenomic reconstructions and comparative analyses of Kickxellomycotina fungi.</title>
        <authorList>
            <person name="Reynolds N.K."/>
            <person name="Stajich J.E."/>
            <person name="Barry K."/>
            <person name="Grigoriev I.V."/>
            <person name="Crous P."/>
            <person name="Smith M.E."/>
        </authorList>
    </citation>
    <scope>NUCLEOTIDE SEQUENCE</scope>
    <source>
        <strain evidence="14">RSA 861</strain>
    </source>
</reference>
<evidence type="ECO:0000256" key="6">
    <source>
        <dbReference type="ARBA" id="ARBA00022946"/>
    </source>
</evidence>
<dbReference type="OrthoDB" id="7482721at2759"/>
<dbReference type="Gene3D" id="3.90.180.10">
    <property type="entry name" value="Medium-chain alcohol dehydrogenases, catalytic domain"/>
    <property type="match status" value="1"/>
</dbReference>
<comment type="caution">
    <text evidence="14">The sequence shown here is derived from an EMBL/GenBank/DDBJ whole genome shotgun (WGS) entry which is preliminary data.</text>
</comment>
<evidence type="ECO:0000256" key="2">
    <source>
        <dbReference type="ARBA" id="ARBA00010371"/>
    </source>
</evidence>
<keyword evidence="15" id="KW-1185">Reference proteome</keyword>
<keyword evidence="9" id="KW-0496">Mitochondrion</keyword>
<dbReference type="GO" id="GO:0005739">
    <property type="term" value="C:mitochondrion"/>
    <property type="evidence" value="ECO:0007669"/>
    <property type="project" value="UniProtKB-SubCell"/>
</dbReference>
<keyword evidence="3" id="KW-0444">Lipid biosynthesis</keyword>
<comment type="subcellular location">
    <subcellularLocation>
        <location evidence="1">Mitochondrion</location>
    </subcellularLocation>
</comment>
<evidence type="ECO:0000256" key="10">
    <source>
        <dbReference type="ARBA" id="ARBA00023160"/>
    </source>
</evidence>
<name>A0A9W7ZN16_9FUNG</name>
<keyword evidence="5" id="KW-0521">NADP</keyword>
<dbReference type="InterPro" id="IPR013154">
    <property type="entry name" value="ADH-like_N"/>
</dbReference>
<dbReference type="InterPro" id="IPR051034">
    <property type="entry name" value="Mito_Enoyl-ACP_Reductase"/>
</dbReference>
<evidence type="ECO:0000256" key="9">
    <source>
        <dbReference type="ARBA" id="ARBA00023128"/>
    </source>
</evidence>
<dbReference type="AlphaFoldDB" id="A0A9W7ZN16"/>
<protein>
    <recommendedName>
        <fullName evidence="11">enoyl-[acyl-carrier-protein] reductase</fullName>
        <ecNumber evidence="11">1.3.1.104</ecNumber>
    </recommendedName>
</protein>
<accession>A0A9W7ZN16</accession>
<evidence type="ECO:0000313" key="15">
    <source>
        <dbReference type="Proteomes" id="UP001150569"/>
    </source>
</evidence>
<comment type="similarity">
    <text evidence="2">Belongs to the zinc-containing alcohol dehydrogenase family. Quinone oxidoreductase subfamily.</text>
</comment>
<keyword evidence="8" id="KW-0443">Lipid metabolism</keyword>
<organism evidence="14 15">
    <name type="scientific">Tieghemiomyces parasiticus</name>
    <dbReference type="NCBI Taxonomy" id="78921"/>
    <lineage>
        <taxon>Eukaryota</taxon>
        <taxon>Fungi</taxon>
        <taxon>Fungi incertae sedis</taxon>
        <taxon>Zoopagomycota</taxon>
        <taxon>Kickxellomycotina</taxon>
        <taxon>Dimargaritomycetes</taxon>
        <taxon>Dimargaritales</taxon>
        <taxon>Dimargaritaceae</taxon>
        <taxon>Tieghemiomyces</taxon>
    </lineage>
</organism>
<evidence type="ECO:0000259" key="13">
    <source>
        <dbReference type="SMART" id="SM00829"/>
    </source>
</evidence>
<dbReference type="InterPro" id="IPR013149">
    <property type="entry name" value="ADH-like_C"/>
</dbReference>